<organism evidence="1 2">
    <name type="scientific">Streptomyces halobius</name>
    <dbReference type="NCBI Taxonomy" id="2879846"/>
    <lineage>
        <taxon>Bacteria</taxon>
        <taxon>Bacillati</taxon>
        <taxon>Actinomycetota</taxon>
        <taxon>Actinomycetes</taxon>
        <taxon>Kitasatosporales</taxon>
        <taxon>Streptomycetaceae</taxon>
        <taxon>Streptomyces</taxon>
    </lineage>
</organism>
<gene>
    <name evidence="1" type="ORF">K9S39_22570</name>
</gene>
<evidence type="ECO:0000313" key="2">
    <source>
        <dbReference type="Proteomes" id="UP000830115"/>
    </source>
</evidence>
<dbReference type="Proteomes" id="UP000830115">
    <property type="component" value="Chromosome"/>
</dbReference>
<dbReference type="EMBL" id="CP086322">
    <property type="protein sequence ID" value="UQA94268.1"/>
    <property type="molecule type" value="Genomic_DNA"/>
</dbReference>
<proteinExistence type="predicted"/>
<reference evidence="1" key="1">
    <citation type="submission" date="2021-10" db="EMBL/GenBank/DDBJ databases">
        <title>Streptomyces nigrumlapis sp.nov.,an antimicrobial producing actinobacterium isolated from Black Gobi rocks.</title>
        <authorList>
            <person name="Wen Y."/>
            <person name="Zhang W."/>
            <person name="Liu X.G."/>
        </authorList>
    </citation>
    <scope>NUCLEOTIDE SEQUENCE</scope>
    <source>
        <strain evidence="1">ST13-2-2</strain>
    </source>
</reference>
<name>A0ABY4M9A2_9ACTN</name>
<sequence length="106" mass="11163">MSFKTIKNIGIVVLVAVMALVGFIASQDDADTAAVGDCLKAASSSTDRMEVVDCSSPDAVSKVVKKIDGFYTQTTAETECRKVPDATGFYAETGKGPDFLLCTKEA</sequence>
<keyword evidence="2" id="KW-1185">Reference proteome</keyword>
<protein>
    <recommendedName>
        <fullName evidence="3">Subtilisin inhibitor-like</fullName>
    </recommendedName>
</protein>
<evidence type="ECO:0008006" key="3">
    <source>
        <dbReference type="Google" id="ProtNLM"/>
    </source>
</evidence>
<dbReference type="RefSeq" id="WP_248865142.1">
    <property type="nucleotide sequence ID" value="NZ_CP086322.1"/>
</dbReference>
<accession>A0ABY4M9A2</accession>
<evidence type="ECO:0000313" key="1">
    <source>
        <dbReference type="EMBL" id="UQA94268.1"/>
    </source>
</evidence>